<dbReference type="GO" id="GO:0005634">
    <property type="term" value="C:nucleus"/>
    <property type="evidence" value="ECO:0007669"/>
    <property type="project" value="TreeGrafter"/>
</dbReference>
<reference evidence="5" key="1">
    <citation type="submission" date="2021-02" db="EMBL/GenBank/DDBJ databases">
        <authorList>
            <person name="Nowell W R."/>
        </authorList>
    </citation>
    <scope>NUCLEOTIDE SEQUENCE</scope>
    <source>
        <strain evidence="5">Ploen Becks lab</strain>
    </source>
</reference>
<dbReference type="SMART" id="SM00320">
    <property type="entry name" value="WD40"/>
    <property type="match status" value="4"/>
</dbReference>
<feature type="chain" id="PRO_5032388746" evidence="4">
    <location>
        <begin position="21"/>
        <end position="330"/>
    </location>
</feature>
<keyword evidence="1" id="KW-0963">Cytoplasm</keyword>
<organism evidence="5 6">
    <name type="scientific">Brachionus calyciflorus</name>
    <dbReference type="NCBI Taxonomy" id="104777"/>
    <lineage>
        <taxon>Eukaryota</taxon>
        <taxon>Metazoa</taxon>
        <taxon>Spiralia</taxon>
        <taxon>Gnathifera</taxon>
        <taxon>Rotifera</taxon>
        <taxon>Eurotatoria</taxon>
        <taxon>Monogononta</taxon>
        <taxon>Pseudotrocha</taxon>
        <taxon>Ploima</taxon>
        <taxon>Brachionidae</taxon>
        <taxon>Brachionus</taxon>
    </lineage>
</organism>
<dbReference type="PANTHER" id="PTHR19849">
    <property type="entry name" value="PHOSPHOLIPASE A-2-ACTIVATING PROTEIN"/>
    <property type="match status" value="1"/>
</dbReference>
<evidence type="ECO:0000313" key="6">
    <source>
        <dbReference type="Proteomes" id="UP000663879"/>
    </source>
</evidence>
<gene>
    <name evidence="5" type="ORF">OXX778_LOCUS20034</name>
</gene>
<dbReference type="InterPro" id="IPR001680">
    <property type="entry name" value="WD40_rpt"/>
</dbReference>
<dbReference type="InterPro" id="IPR015943">
    <property type="entry name" value="WD40/YVTN_repeat-like_dom_sf"/>
</dbReference>
<dbReference type="SUPFAM" id="SSF50978">
    <property type="entry name" value="WD40 repeat-like"/>
    <property type="match status" value="1"/>
</dbReference>
<evidence type="ECO:0000256" key="3">
    <source>
        <dbReference type="ARBA" id="ARBA00022737"/>
    </source>
</evidence>
<proteinExistence type="predicted"/>
<dbReference type="InterPro" id="IPR036322">
    <property type="entry name" value="WD40_repeat_dom_sf"/>
</dbReference>
<dbReference type="Proteomes" id="UP000663879">
    <property type="component" value="Unassembled WGS sequence"/>
</dbReference>
<dbReference type="AlphaFoldDB" id="A0A814MG66"/>
<dbReference type="OrthoDB" id="8883818at2759"/>
<name>A0A814MG66_9BILA</name>
<evidence type="ECO:0000256" key="1">
    <source>
        <dbReference type="ARBA" id="ARBA00022490"/>
    </source>
</evidence>
<dbReference type="GO" id="GO:0043130">
    <property type="term" value="F:ubiquitin binding"/>
    <property type="evidence" value="ECO:0007669"/>
    <property type="project" value="TreeGrafter"/>
</dbReference>
<feature type="signal peptide" evidence="4">
    <location>
        <begin position="1"/>
        <end position="20"/>
    </location>
</feature>
<dbReference type="Gene3D" id="2.130.10.10">
    <property type="entry name" value="YVTN repeat-like/Quinoprotein amine dehydrogenase"/>
    <property type="match status" value="2"/>
</dbReference>
<keyword evidence="4" id="KW-0732">Signal</keyword>
<sequence>MNTKILTFLLIFVFRPLSNAQRFLSGSSKQEILLWNNSQDIKTYNPVEIVYSIDHLNGIFVSATHDNLIKTWNIFSQTKFKESNEKQNELRSVLLLNQSICLAGYENYLYFWSYPDLTKVKHIHNTSLNKIKVLKLLKEDKLVLIGSSNGYIHVFSLLSETIIDSYNSGGNKNTLDVLNRKSLVSDCESNKAICSFYFDSSNKIIKNKTVCFSTELYAAKIINSSFAIFGVNEVNLVTWDMKSTSVNKIESKNAKVYCIEIFDKDTFITGGESGKIIFWNLKNLSIIKEITKTDIFYVLKNIDFDFNALVMNSESSKFLSNHSRFVRFLQ</sequence>
<dbReference type="EMBL" id="CAJNOC010006419">
    <property type="protein sequence ID" value="CAF1077586.1"/>
    <property type="molecule type" value="Genomic_DNA"/>
</dbReference>
<evidence type="ECO:0000256" key="2">
    <source>
        <dbReference type="ARBA" id="ARBA00022574"/>
    </source>
</evidence>
<dbReference type="GO" id="GO:0010992">
    <property type="term" value="P:ubiquitin recycling"/>
    <property type="evidence" value="ECO:0007669"/>
    <property type="project" value="TreeGrafter"/>
</dbReference>
<protein>
    <submittedName>
        <fullName evidence="5">Uncharacterized protein</fullName>
    </submittedName>
</protein>
<dbReference type="GO" id="GO:0005737">
    <property type="term" value="C:cytoplasm"/>
    <property type="evidence" value="ECO:0007669"/>
    <property type="project" value="TreeGrafter"/>
</dbReference>
<keyword evidence="2" id="KW-0853">WD repeat</keyword>
<keyword evidence="3" id="KW-0677">Repeat</keyword>
<accession>A0A814MG66</accession>
<dbReference type="GO" id="GO:0043161">
    <property type="term" value="P:proteasome-mediated ubiquitin-dependent protein catabolic process"/>
    <property type="evidence" value="ECO:0007669"/>
    <property type="project" value="TreeGrafter"/>
</dbReference>
<comment type="caution">
    <text evidence="5">The sequence shown here is derived from an EMBL/GenBank/DDBJ whole genome shotgun (WGS) entry which is preliminary data.</text>
</comment>
<evidence type="ECO:0000256" key="4">
    <source>
        <dbReference type="SAM" id="SignalP"/>
    </source>
</evidence>
<keyword evidence="6" id="KW-1185">Reference proteome</keyword>
<evidence type="ECO:0000313" key="5">
    <source>
        <dbReference type="EMBL" id="CAF1077586.1"/>
    </source>
</evidence>
<dbReference type="PANTHER" id="PTHR19849:SF0">
    <property type="entry name" value="PHOSPHOLIPASE A-2-ACTIVATING PROTEIN"/>
    <property type="match status" value="1"/>
</dbReference>